<dbReference type="Proteomes" id="UP000026962">
    <property type="component" value="Chromosome 6"/>
</dbReference>
<dbReference type="CDD" id="cd22160">
    <property type="entry name" value="F-box_AtFBL13-like"/>
    <property type="match status" value="1"/>
</dbReference>
<dbReference type="AlphaFoldDB" id="A0A0E0LBS8"/>
<keyword evidence="3" id="KW-1185">Reference proteome</keyword>
<dbReference type="PANTHER" id="PTHR32141">
    <property type="match status" value="1"/>
</dbReference>
<dbReference type="OMA" id="MHKLEIG"/>
<evidence type="ECO:0000313" key="2">
    <source>
        <dbReference type="EnsemblPlants" id="OPUNC06G14270.1"/>
    </source>
</evidence>
<dbReference type="PANTHER" id="PTHR32141:SF40">
    <property type="entry name" value="OS06G0492900 PROTEIN"/>
    <property type="match status" value="1"/>
</dbReference>
<dbReference type="InterPro" id="IPR032675">
    <property type="entry name" value="LRR_dom_sf"/>
</dbReference>
<dbReference type="Gramene" id="OPUNC06G14270.1">
    <property type="protein sequence ID" value="OPUNC06G14270.1"/>
    <property type="gene ID" value="OPUNC06G14270"/>
</dbReference>
<dbReference type="InterPro" id="IPR001810">
    <property type="entry name" value="F-box_dom"/>
</dbReference>
<evidence type="ECO:0000259" key="1">
    <source>
        <dbReference type="PROSITE" id="PS50181"/>
    </source>
</evidence>
<evidence type="ECO:0000313" key="3">
    <source>
        <dbReference type="Proteomes" id="UP000026962"/>
    </source>
</evidence>
<dbReference type="Pfam" id="PF08387">
    <property type="entry name" value="FBD"/>
    <property type="match status" value="1"/>
</dbReference>
<reference evidence="2" key="2">
    <citation type="submission" date="2018-05" db="EMBL/GenBank/DDBJ databases">
        <title>OpunRS2 (Oryza punctata Reference Sequence Version 2).</title>
        <authorList>
            <person name="Zhang J."/>
            <person name="Kudrna D."/>
            <person name="Lee S."/>
            <person name="Talag J."/>
            <person name="Welchert J."/>
            <person name="Wing R.A."/>
        </authorList>
    </citation>
    <scope>NUCLEOTIDE SEQUENCE [LARGE SCALE GENOMIC DNA]</scope>
</reference>
<dbReference type="EnsemblPlants" id="OPUNC06G14270.1">
    <property type="protein sequence ID" value="OPUNC06G14270.1"/>
    <property type="gene ID" value="OPUNC06G14270"/>
</dbReference>
<dbReference type="InterPro" id="IPR036047">
    <property type="entry name" value="F-box-like_dom_sf"/>
</dbReference>
<dbReference type="Gene3D" id="1.20.1280.50">
    <property type="match status" value="1"/>
</dbReference>
<name>A0A0E0LBS8_ORYPU</name>
<dbReference type="SUPFAM" id="SSF52047">
    <property type="entry name" value="RNI-like"/>
    <property type="match status" value="1"/>
</dbReference>
<dbReference type="InterPro" id="IPR006566">
    <property type="entry name" value="FBD"/>
</dbReference>
<dbReference type="InterPro" id="IPR055411">
    <property type="entry name" value="LRR_FXL15/At3g58940/PEG3-like"/>
</dbReference>
<dbReference type="Pfam" id="PF24758">
    <property type="entry name" value="LRR_At5g56370"/>
    <property type="match status" value="1"/>
</dbReference>
<dbReference type="InterPro" id="IPR055302">
    <property type="entry name" value="F-box_dom-containing"/>
</dbReference>
<dbReference type="SUPFAM" id="SSF81383">
    <property type="entry name" value="F-box domain"/>
    <property type="match status" value="1"/>
</dbReference>
<sequence>MDSMVTDMLQVMALDDSMSLAAKHVYSSLPEPPVSVSAPLAAVACGWTTSDGVDRITRLPVEILRNIVSRLPAKDAARTSALSSRWRRLWRSVPLVVADAHLMPSFGFAFGSGMAGLLARAVAGTSDVSAAVSSALAAHPGPFRSVHITCTPMDAHRSEAALWLQLLAAKGVQELVFVNRASKLDTDACLPSTLFRCSSLTCLYTGFFKFPDTATLPRAAAAFPHLRELGLCSMDMSDRDIAFLLDRCPLLENLEIVGFRGLVRLRIGSHSLRCVEVCASLVEEIAVEHAAQLERIMLWEAWGIAGFIDEAGGFTNMCCRLKIGHVPNLRILGFLVPGMHQLNIGNTIIQAGTKASPSTMVPSVRMLGIHVKLFARNEVRMVPAILRCFPNVETLYIESVSAGKPIGKIGPKFWQETGPIECLQRHTRKVVFRKFKVQKSELDFLKFIAERGRVLEKIVVVLTHSCSSSLDHMRASLRNFVASARLANEDCKLIVCESPFPVDATAWCFQGAFNMSKDPFDVSKCFNDGSSCRAA</sequence>
<dbReference type="InterPro" id="IPR053781">
    <property type="entry name" value="F-box_AtFBL13-like"/>
</dbReference>
<feature type="domain" description="F-box" evidence="1">
    <location>
        <begin position="53"/>
        <end position="89"/>
    </location>
</feature>
<dbReference type="Gene3D" id="3.80.10.10">
    <property type="entry name" value="Ribonuclease Inhibitor"/>
    <property type="match status" value="1"/>
</dbReference>
<proteinExistence type="predicted"/>
<dbReference type="Pfam" id="PF00646">
    <property type="entry name" value="F-box"/>
    <property type="match status" value="1"/>
</dbReference>
<organism evidence="2">
    <name type="scientific">Oryza punctata</name>
    <name type="common">Red rice</name>
    <dbReference type="NCBI Taxonomy" id="4537"/>
    <lineage>
        <taxon>Eukaryota</taxon>
        <taxon>Viridiplantae</taxon>
        <taxon>Streptophyta</taxon>
        <taxon>Embryophyta</taxon>
        <taxon>Tracheophyta</taxon>
        <taxon>Spermatophyta</taxon>
        <taxon>Magnoliopsida</taxon>
        <taxon>Liliopsida</taxon>
        <taxon>Poales</taxon>
        <taxon>Poaceae</taxon>
        <taxon>BOP clade</taxon>
        <taxon>Oryzoideae</taxon>
        <taxon>Oryzeae</taxon>
        <taxon>Oryzinae</taxon>
        <taxon>Oryza</taxon>
    </lineage>
</organism>
<dbReference type="HOGENOM" id="CLU_023151_4_2_1"/>
<accession>A0A0E0LBS8</accession>
<dbReference type="PROSITE" id="PS50181">
    <property type="entry name" value="FBOX"/>
    <property type="match status" value="1"/>
</dbReference>
<dbReference type="eggNOG" id="ENOG502R6M0">
    <property type="taxonomic scope" value="Eukaryota"/>
</dbReference>
<protein>
    <recommendedName>
        <fullName evidence="1">F-box domain-containing protein</fullName>
    </recommendedName>
</protein>
<dbReference type="SMART" id="SM00256">
    <property type="entry name" value="FBOX"/>
    <property type="match status" value="1"/>
</dbReference>
<dbReference type="STRING" id="4537.A0A0E0LBS8"/>
<reference evidence="2" key="1">
    <citation type="submission" date="2015-04" db="UniProtKB">
        <authorList>
            <consortium name="EnsemblPlants"/>
        </authorList>
    </citation>
    <scope>IDENTIFICATION</scope>
</reference>